<proteinExistence type="predicted"/>
<dbReference type="Proteomes" id="UP000238642">
    <property type="component" value="Unassembled WGS sequence"/>
</dbReference>
<name>A0A2S9JE85_9SPHI</name>
<dbReference type="AlphaFoldDB" id="A0A2S9JE85"/>
<sequence length="88" mass="10450">CTARTEKIVSYLTTFPHQGYSLRYMIIYLKELLHLRFALRLSEPYLNKARNLYLVFSSVSEGTAKVGKFFRKEKKYFFYSRPFLLPGP</sequence>
<gene>
    <name evidence="1" type="ORF">C5749_17530</name>
</gene>
<dbReference type="RefSeq" id="WP_219848028.1">
    <property type="nucleotide sequence ID" value="NZ_PVBS01000005.1"/>
</dbReference>
<accession>A0A2S9JE85</accession>
<dbReference type="EMBL" id="PVBS01000005">
    <property type="protein sequence ID" value="PRD51230.1"/>
    <property type="molecule type" value="Genomic_DNA"/>
</dbReference>
<reference evidence="1 2" key="1">
    <citation type="submission" date="2018-02" db="EMBL/GenBank/DDBJ databases">
        <title>The draft genome of Sphingobacterium gobiense H7.</title>
        <authorList>
            <person name="Li L."/>
            <person name="Liu L."/>
            <person name="Zhang X."/>
            <person name="Wang T."/>
            <person name="Liang L."/>
        </authorList>
    </citation>
    <scope>NUCLEOTIDE SEQUENCE [LARGE SCALE GENOMIC DNA]</scope>
    <source>
        <strain evidence="1 2">ACCC 05757</strain>
    </source>
</reference>
<protein>
    <submittedName>
        <fullName evidence="1">Uncharacterized protein</fullName>
    </submittedName>
</protein>
<feature type="non-terminal residue" evidence="1">
    <location>
        <position position="1"/>
    </location>
</feature>
<evidence type="ECO:0000313" key="2">
    <source>
        <dbReference type="Proteomes" id="UP000238642"/>
    </source>
</evidence>
<keyword evidence="2" id="KW-1185">Reference proteome</keyword>
<evidence type="ECO:0000313" key="1">
    <source>
        <dbReference type="EMBL" id="PRD51230.1"/>
    </source>
</evidence>
<comment type="caution">
    <text evidence="1">The sequence shown here is derived from an EMBL/GenBank/DDBJ whole genome shotgun (WGS) entry which is preliminary data.</text>
</comment>
<organism evidence="1 2">
    <name type="scientific">Sphingobacterium gobiense</name>
    <dbReference type="NCBI Taxonomy" id="1382456"/>
    <lineage>
        <taxon>Bacteria</taxon>
        <taxon>Pseudomonadati</taxon>
        <taxon>Bacteroidota</taxon>
        <taxon>Sphingobacteriia</taxon>
        <taxon>Sphingobacteriales</taxon>
        <taxon>Sphingobacteriaceae</taxon>
        <taxon>Sphingobacterium</taxon>
    </lineage>
</organism>